<feature type="compositionally biased region" description="Polar residues" evidence="1">
    <location>
        <begin position="18"/>
        <end position="30"/>
    </location>
</feature>
<evidence type="ECO:0000256" key="1">
    <source>
        <dbReference type="SAM" id="MobiDB-lite"/>
    </source>
</evidence>
<reference evidence="2 3" key="1">
    <citation type="journal article" date="2017" name="Nat. Commun.">
        <title>Genome assembly with in vitro proximity ligation data and whole-genome triplication in lettuce.</title>
        <authorList>
            <person name="Reyes-Chin-Wo S."/>
            <person name="Wang Z."/>
            <person name="Yang X."/>
            <person name="Kozik A."/>
            <person name="Arikit S."/>
            <person name="Song C."/>
            <person name="Xia L."/>
            <person name="Froenicke L."/>
            <person name="Lavelle D.O."/>
            <person name="Truco M.J."/>
            <person name="Xia R."/>
            <person name="Zhu S."/>
            <person name="Xu C."/>
            <person name="Xu H."/>
            <person name="Xu X."/>
            <person name="Cox K."/>
            <person name="Korf I."/>
            <person name="Meyers B.C."/>
            <person name="Michelmore R.W."/>
        </authorList>
    </citation>
    <scope>NUCLEOTIDE SEQUENCE [LARGE SCALE GENOMIC DNA]</scope>
    <source>
        <strain evidence="3">cv. Salinas</strain>
        <tissue evidence="2">Seedlings</tissue>
    </source>
</reference>
<sequence>MLVASTVAPEGSEKRSFQLRSSTHAKPGSSLNLLVKKERKEKEDVLDKVHEVLQVSKKKVTPDVLVEGESSVSINSGDLEALHSESNVSNSES</sequence>
<organism evidence="2 3">
    <name type="scientific">Lactuca sativa</name>
    <name type="common">Garden lettuce</name>
    <dbReference type="NCBI Taxonomy" id="4236"/>
    <lineage>
        <taxon>Eukaryota</taxon>
        <taxon>Viridiplantae</taxon>
        <taxon>Streptophyta</taxon>
        <taxon>Embryophyta</taxon>
        <taxon>Tracheophyta</taxon>
        <taxon>Spermatophyta</taxon>
        <taxon>Magnoliopsida</taxon>
        <taxon>eudicotyledons</taxon>
        <taxon>Gunneridae</taxon>
        <taxon>Pentapetalae</taxon>
        <taxon>asterids</taxon>
        <taxon>campanulids</taxon>
        <taxon>Asterales</taxon>
        <taxon>Asteraceae</taxon>
        <taxon>Cichorioideae</taxon>
        <taxon>Cichorieae</taxon>
        <taxon>Lactucinae</taxon>
        <taxon>Lactuca</taxon>
    </lineage>
</organism>
<comment type="caution">
    <text evidence="2">The sequence shown here is derived from an EMBL/GenBank/DDBJ whole genome shotgun (WGS) entry which is preliminary data.</text>
</comment>
<evidence type="ECO:0000313" key="3">
    <source>
        <dbReference type="Proteomes" id="UP000235145"/>
    </source>
</evidence>
<dbReference type="EMBL" id="NBSK02000004">
    <property type="protein sequence ID" value="KAJ0211066.1"/>
    <property type="molecule type" value="Genomic_DNA"/>
</dbReference>
<name>A0A9R1VR93_LACSA</name>
<proteinExistence type="predicted"/>
<keyword evidence="3" id="KW-1185">Reference proteome</keyword>
<dbReference type="AlphaFoldDB" id="A0A9R1VR93"/>
<evidence type="ECO:0000313" key="2">
    <source>
        <dbReference type="EMBL" id="KAJ0211066.1"/>
    </source>
</evidence>
<accession>A0A9R1VR93</accession>
<feature type="region of interest" description="Disordered" evidence="1">
    <location>
        <begin position="1"/>
        <end position="30"/>
    </location>
</feature>
<protein>
    <submittedName>
        <fullName evidence="2">Uncharacterized protein</fullName>
    </submittedName>
</protein>
<dbReference type="Proteomes" id="UP000235145">
    <property type="component" value="Unassembled WGS sequence"/>
</dbReference>
<gene>
    <name evidence="2" type="ORF">LSAT_V11C400193110</name>
</gene>